<reference evidence="1" key="1">
    <citation type="submission" date="2022-02" db="EMBL/GenBank/DDBJ databases">
        <title>Plant Genome Project.</title>
        <authorList>
            <person name="Zhang R.-G."/>
        </authorList>
    </citation>
    <scope>NUCLEOTIDE SEQUENCE</scope>
    <source>
        <strain evidence="1">AT1</strain>
    </source>
</reference>
<comment type="caution">
    <text evidence="1">The sequence shown here is derived from an EMBL/GenBank/DDBJ whole genome shotgun (WGS) entry which is preliminary data.</text>
</comment>
<evidence type="ECO:0000313" key="2">
    <source>
        <dbReference type="Proteomes" id="UP001062846"/>
    </source>
</evidence>
<organism evidence="1 2">
    <name type="scientific">Rhododendron molle</name>
    <name type="common">Chinese azalea</name>
    <name type="synonym">Azalea mollis</name>
    <dbReference type="NCBI Taxonomy" id="49168"/>
    <lineage>
        <taxon>Eukaryota</taxon>
        <taxon>Viridiplantae</taxon>
        <taxon>Streptophyta</taxon>
        <taxon>Embryophyta</taxon>
        <taxon>Tracheophyta</taxon>
        <taxon>Spermatophyta</taxon>
        <taxon>Magnoliopsida</taxon>
        <taxon>eudicotyledons</taxon>
        <taxon>Gunneridae</taxon>
        <taxon>Pentapetalae</taxon>
        <taxon>asterids</taxon>
        <taxon>Ericales</taxon>
        <taxon>Ericaceae</taxon>
        <taxon>Ericoideae</taxon>
        <taxon>Rhodoreae</taxon>
        <taxon>Rhododendron</taxon>
    </lineage>
</organism>
<evidence type="ECO:0000313" key="1">
    <source>
        <dbReference type="EMBL" id="KAI8542652.1"/>
    </source>
</evidence>
<accession>A0ACC0MQ97</accession>
<proteinExistence type="predicted"/>
<keyword evidence="2" id="KW-1185">Reference proteome</keyword>
<sequence>MADQSGNGDGGEVVDRPGDTGGPMEIKIRDEQPIGVAADQGAVGVGGGDGDQKQQQVAGGEKKYRVRERDSRATVLTEAVGPRVVSAG</sequence>
<dbReference type="EMBL" id="CM046395">
    <property type="protein sequence ID" value="KAI8542652.1"/>
    <property type="molecule type" value="Genomic_DNA"/>
</dbReference>
<dbReference type="Proteomes" id="UP001062846">
    <property type="component" value="Chromosome 8"/>
</dbReference>
<gene>
    <name evidence="1" type="ORF">RHMOL_Rhmol08G0154700</name>
</gene>
<protein>
    <submittedName>
        <fullName evidence="1">Uncharacterized protein</fullName>
    </submittedName>
</protein>
<name>A0ACC0MQ97_RHOML</name>